<dbReference type="InterPro" id="IPR005863">
    <property type="entry name" value="UDP-N-AcMur_synth"/>
</dbReference>
<name>A0ABU6J0X8_9ACTN</name>
<dbReference type="GO" id="GO:0047480">
    <property type="term" value="F:UDP-N-acetylmuramoyl-tripeptide-D-alanyl-D-alanine ligase activity"/>
    <property type="evidence" value="ECO:0007669"/>
    <property type="project" value="UniProtKB-EC"/>
</dbReference>
<dbReference type="Pfam" id="PF01225">
    <property type="entry name" value="Mur_ligase"/>
    <property type="match status" value="1"/>
</dbReference>
<dbReference type="InterPro" id="IPR036615">
    <property type="entry name" value="Mur_ligase_C_dom_sf"/>
</dbReference>
<comment type="pathway">
    <text evidence="10">Cell wall biogenesis; peptidoglycan biosynthesis.</text>
</comment>
<dbReference type="Pfam" id="PF02875">
    <property type="entry name" value="Mur_ligase_C"/>
    <property type="match status" value="1"/>
</dbReference>
<evidence type="ECO:0000256" key="9">
    <source>
        <dbReference type="ARBA" id="ARBA00023316"/>
    </source>
</evidence>
<dbReference type="Gene3D" id="3.40.1190.10">
    <property type="entry name" value="Mur-like, catalytic domain"/>
    <property type="match status" value="1"/>
</dbReference>
<dbReference type="InterPro" id="IPR035911">
    <property type="entry name" value="MurE/MurF_N"/>
</dbReference>
<keyword evidence="15" id="KW-1185">Reference proteome</keyword>
<evidence type="ECO:0000256" key="4">
    <source>
        <dbReference type="ARBA" id="ARBA00022741"/>
    </source>
</evidence>
<comment type="function">
    <text evidence="10">Involved in cell wall formation. Catalyzes the final step in the synthesis of UDP-N-acetylmuramoyl-pentapeptide, the precursor of murein.</text>
</comment>
<dbReference type="InterPro" id="IPR051046">
    <property type="entry name" value="MurCDEF_CellWall_CoF430Synth"/>
</dbReference>
<evidence type="ECO:0000256" key="3">
    <source>
        <dbReference type="ARBA" id="ARBA00022618"/>
    </source>
</evidence>
<dbReference type="InterPro" id="IPR013221">
    <property type="entry name" value="Mur_ligase_cen"/>
</dbReference>
<dbReference type="Pfam" id="PF08245">
    <property type="entry name" value="Mur_ligase_M"/>
    <property type="match status" value="1"/>
</dbReference>
<comment type="catalytic activity">
    <reaction evidence="10">
        <text>D-alanyl-D-alanine + UDP-N-acetyl-alpha-D-muramoyl-L-alanyl-gamma-D-glutamyl-meso-2,6-diaminopimelate + ATP = UDP-N-acetyl-alpha-D-muramoyl-L-alanyl-gamma-D-glutamyl-meso-2,6-diaminopimeloyl-D-alanyl-D-alanine + ADP + phosphate + H(+)</text>
        <dbReference type="Rhea" id="RHEA:28374"/>
        <dbReference type="ChEBI" id="CHEBI:15378"/>
        <dbReference type="ChEBI" id="CHEBI:30616"/>
        <dbReference type="ChEBI" id="CHEBI:43474"/>
        <dbReference type="ChEBI" id="CHEBI:57822"/>
        <dbReference type="ChEBI" id="CHEBI:61386"/>
        <dbReference type="ChEBI" id="CHEBI:83905"/>
        <dbReference type="ChEBI" id="CHEBI:456216"/>
        <dbReference type="EC" id="6.3.2.10"/>
    </reaction>
</comment>
<dbReference type="Proteomes" id="UP001343724">
    <property type="component" value="Unassembled WGS sequence"/>
</dbReference>
<evidence type="ECO:0000256" key="6">
    <source>
        <dbReference type="ARBA" id="ARBA00022960"/>
    </source>
</evidence>
<feature type="binding site" evidence="10">
    <location>
        <begin position="119"/>
        <end position="125"/>
    </location>
    <ligand>
        <name>ATP</name>
        <dbReference type="ChEBI" id="CHEBI:30616"/>
    </ligand>
</feature>
<protein>
    <recommendedName>
        <fullName evidence="10">UDP-N-acetylmuramoyl-tripeptide--D-alanyl-D-alanine ligase</fullName>
        <ecNumber evidence="10">6.3.2.10</ecNumber>
    </recommendedName>
    <alternativeName>
        <fullName evidence="10">D-alanyl-D-alanine-adding enzyme</fullName>
    </alternativeName>
</protein>
<sequence length="500" mass="51770">MRLNAKQIAAYTGGQFLVDPIDPSALMTGVTWDSREVQPGWLYVALPGERVDGHQFVEAALRAGALGALVTDAPSHACALLAKELGAAIIEVPNTASAITDLARAWRGHLHGRVIGLTGSVGKTTTKNLVRDVCAAYGSVAATKANQNNELGVPRTLLSADPETAVVVVEMGMRGRGQIAELCDFVRPAWGLVTNVGESHIELLGSRENIACAKAELFEALPAGTGRAFVNIADDFTDVMVERARLGERAVAVTGFTGHPDAAAREAAERESAGCDQAVWAEDVALDAEGRPCFTLCARDAADHDEGALFATVERVPCALALTGAHNVDNACAAAAVGYALGLDLATIASTLGASVPEPGRQEVIAARGGFTVINDAYNASPDSMRASLATFAATEVAGRRIAVLGDMGELGSFAEACHKGVGAAAASHPIDRLICVGELAQHIAEGAEAAGMDSARISRAATIADVLEELDVLLEPGDAVLVKASHFMGLTRIVEGLVN</sequence>
<evidence type="ECO:0000259" key="12">
    <source>
        <dbReference type="Pfam" id="PF02875"/>
    </source>
</evidence>
<dbReference type="HAMAP" id="MF_02019">
    <property type="entry name" value="MurF"/>
    <property type="match status" value="1"/>
</dbReference>
<feature type="domain" description="Mur ligase C-terminal" evidence="12">
    <location>
        <begin position="360"/>
        <end position="486"/>
    </location>
</feature>
<evidence type="ECO:0000256" key="8">
    <source>
        <dbReference type="ARBA" id="ARBA00023306"/>
    </source>
</evidence>
<accession>A0ABU6J0X8</accession>
<evidence type="ECO:0000256" key="1">
    <source>
        <dbReference type="ARBA" id="ARBA00022490"/>
    </source>
</evidence>
<keyword evidence="2 10" id="KW-0436">Ligase</keyword>
<evidence type="ECO:0000313" key="14">
    <source>
        <dbReference type="EMBL" id="MEC4295791.1"/>
    </source>
</evidence>
<gene>
    <name evidence="10 14" type="primary">murF</name>
    <name evidence="14" type="ORF">VJ920_10765</name>
</gene>
<keyword evidence="8 10" id="KW-0131">Cell cycle</keyword>
<feature type="domain" description="Mur ligase central" evidence="13">
    <location>
        <begin position="118"/>
        <end position="337"/>
    </location>
</feature>
<dbReference type="Gene3D" id="3.40.1390.10">
    <property type="entry name" value="MurE/MurF, N-terminal domain"/>
    <property type="match status" value="1"/>
</dbReference>
<evidence type="ECO:0000313" key="15">
    <source>
        <dbReference type="Proteomes" id="UP001343724"/>
    </source>
</evidence>
<keyword evidence="5 10" id="KW-0067">ATP-binding</keyword>
<evidence type="ECO:0000259" key="11">
    <source>
        <dbReference type="Pfam" id="PF01225"/>
    </source>
</evidence>
<organism evidence="14 15">
    <name type="scientific">Adlercreutzia shanghongiae</name>
    <dbReference type="NCBI Taxonomy" id="3111773"/>
    <lineage>
        <taxon>Bacteria</taxon>
        <taxon>Bacillati</taxon>
        <taxon>Actinomycetota</taxon>
        <taxon>Coriobacteriia</taxon>
        <taxon>Eggerthellales</taxon>
        <taxon>Eggerthellaceae</taxon>
        <taxon>Adlercreutzia</taxon>
    </lineage>
</organism>
<evidence type="ECO:0000259" key="13">
    <source>
        <dbReference type="Pfam" id="PF08245"/>
    </source>
</evidence>
<dbReference type="InterPro" id="IPR036565">
    <property type="entry name" value="Mur-like_cat_sf"/>
</dbReference>
<dbReference type="InterPro" id="IPR004101">
    <property type="entry name" value="Mur_ligase_C"/>
</dbReference>
<dbReference type="SUPFAM" id="SSF63418">
    <property type="entry name" value="MurE/MurF N-terminal domain"/>
    <property type="match status" value="1"/>
</dbReference>
<dbReference type="SUPFAM" id="SSF53244">
    <property type="entry name" value="MurD-like peptide ligases, peptide-binding domain"/>
    <property type="match status" value="1"/>
</dbReference>
<dbReference type="PANTHER" id="PTHR43024">
    <property type="entry name" value="UDP-N-ACETYLMURAMOYL-TRIPEPTIDE--D-ALANYL-D-ALANINE LIGASE"/>
    <property type="match status" value="1"/>
</dbReference>
<dbReference type="SUPFAM" id="SSF53623">
    <property type="entry name" value="MurD-like peptide ligases, catalytic domain"/>
    <property type="match status" value="1"/>
</dbReference>
<comment type="similarity">
    <text evidence="10">Belongs to the MurCDEF family. MurF subfamily.</text>
</comment>
<keyword evidence="1 10" id="KW-0963">Cytoplasm</keyword>
<dbReference type="RefSeq" id="WP_326437291.1">
    <property type="nucleotide sequence ID" value="NZ_JAYMFH010000017.1"/>
</dbReference>
<evidence type="ECO:0000256" key="5">
    <source>
        <dbReference type="ARBA" id="ARBA00022840"/>
    </source>
</evidence>
<dbReference type="Gene3D" id="3.90.190.20">
    <property type="entry name" value="Mur ligase, C-terminal domain"/>
    <property type="match status" value="1"/>
</dbReference>
<evidence type="ECO:0000256" key="7">
    <source>
        <dbReference type="ARBA" id="ARBA00022984"/>
    </source>
</evidence>
<keyword evidence="4 10" id="KW-0547">Nucleotide-binding</keyword>
<feature type="domain" description="Mur ligase N-terminal catalytic" evidence="11">
    <location>
        <begin position="28"/>
        <end position="106"/>
    </location>
</feature>
<dbReference type="EMBL" id="JAYMFH010000017">
    <property type="protein sequence ID" value="MEC4295791.1"/>
    <property type="molecule type" value="Genomic_DNA"/>
</dbReference>
<comment type="caution">
    <text evidence="14">The sequence shown here is derived from an EMBL/GenBank/DDBJ whole genome shotgun (WGS) entry which is preliminary data.</text>
</comment>
<evidence type="ECO:0000256" key="2">
    <source>
        <dbReference type="ARBA" id="ARBA00022598"/>
    </source>
</evidence>
<dbReference type="EC" id="6.3.2.10" evidence="10"/>
<proteinExistence type="inferred from homology"/>
<evidence type="ECO:0000256" key="10">
    <source>
        <dbReference type="HAMAP-Rule" id="MF_02019"/>
    </source>
</evidence>
<dbReference type="PANTHER" id="PTHR43024:SF1">
    <property type="entry name" value="UDP-N-ACETYLMURAMOYL-TRIPEPTIDE--D-ALANYL-D-ALANINE LIGASE"/>
    <property type="match status" value="1"/>
</dbReference>
<keyword evidence="3 10" id="KW-0132">Cell division</keyword>
<dbReference type="InterPro" id="IPR000713">
    <property type="entry name" value="Mur_ligase_N"/>
</dbReference>
<keyword evidence="6 10" id="KW-0133">Cell shape</keyword>
<keyword evidence="9 10" id="KW-0961">Cell wall biogenesis/degradation</keyword>
<keyword evidence="7 10" id="KW-0573">Peptidoglycan synthesis</keyword>
<reference evidence="14 15" key="1">
    <citation type="submission" date="2024-01" db="EMBL/GenBank/DDBJ databases">
        <title>novel species in genus Adlercreutzia.</title>
        <authorList>
            <person name="Liu X."/>
        </authorList>
    </citation>
    <scope>NUCLEOTIDE SEQUENCE [LARGE SCALE GENOMIC DNA]</scope>
    <source>
        <strain evidence="14 15">R22</strain>
    </source>
</reference>
<comment type="subcellular location">
    <subcellularLocation>
        <location evidence="10">Cytoplasm</location>
    </subcellularLocation>
</comment>